<reference evidence="4" key="1">
    <citation type="submission" date="2017-05" db="EMBL/GenBank/DDBJ databases">
        <authorList>
            <person name="Rodrigo-Torres L."/>
            <person name="Arahal R. D."/>
            <person name="Lucena T."/>
        </authorList>
    </citation>
    <scope>NUCLEOTIDE SEQUENCE [LARGE SCALE GENOMIC DNA]</scope>
    <source>
        <strain evidence="4">CECT 8649</strain>
    </source>
</reference>
<evidence type="ECO:0000313" key="4">
    <source>
        <dbReference type="Proteomes" id="UP000225972"/>
    </source>
</evidence>
<dbReference type="EMBL" id="FXXP01000001">
    <property type="protein sequence ID" value="SMX26609.1"/>
    <property type="molecule type" value="Genomic_DNA"/>
</dbReference>
<feature type="domain" description="UspA" evidence="2">
    <location>
        <begin position="4"/>
        <end position="118"/>
    </location>
</feature>
<dbReference type="Proteomes" id="UP000225972">
    <property type="component" value="Unassembled WGS sequence"/>
</dbReference>
<feature type="domain" description="UspA" evidence="2">
    <location>
        <begin position="204"/>
        <end position="273"/>
    </location>
</feature>
<evidence type="ECO:0000256" key="1">
    <source>
        <dbReference type="ARBA" id="ARBA00008791"/>
    </source>
</evidence>
<dbReference type="CDD" id="cd00293">
    <property type="entry name" value="USP-like"/>
    <property type="match status" value="2"/>
</dbReference>
<dbReference type="PANTHER" id="PTHR46268">
    <property type="entry name" value="STRESS RESPONSE PROTEIN NHAX"/>
    <property type="match status" value="1"/>
</dbReference>
<comment type="similarity">
    <text evidence="1">Belongs to the universal stress protein A family.</text>
</comment>
<dbReference type="RefSeq" id="WP_099242558.1">
    <property type="nucleotide sequence ID" value="NZ_FXXP01000001.1"/>
</dbReference>
<dbReference type="Pfam" id="PF00582">
    <property type="entry name" value="Usp"/>
    <property type="match status" value="2"/>
</dbReference>
<dbReference type="AlphaFoldDB" id="A0A238J7N6"/>
<dbReference type="SUPFAM" id="SSF52402">
    <property type="entry name" value="Adenine nucleotide alpha hydrolases-like"/>
    <property type="match status" value="2"/>
</dbReference>
<dbReference type="PANTHER" id="PTHR46268:SF15">
    <property type="entry name" value="UNIVERSAL STRESS PROTEIN HP_0031"/>
    <property type="match status" value="1"/>
</dbReference>
<gene>
    <name evidence="3" type="ORF">TRP8649_00693</name>
</gene>
<protein>
    <submittedName>
        <fullName evidence="3">Universal stress protein family protein</fullName>
    </submittedName>
</protein>
<sequence>MPLKDILVAFSSGSTSQNVLKFGLSLSEQAEASVTALHVAPIVMEEMQISTWMPEKLMQRVKDANEAAPQKAKEAMEALLAQLGKPDTVKWRVETGNVADALASHSRLHDLLVVGKYSETTEETGTHVRSEHIVTRSGRPLVVVPRDWETEQPIERIVIAWDGGLTATRAMNDALLMLPFVKHIDVLSITKADPNKAPLVELKAHLALHNPRITLTTVKPSGNTADQILQYCQDKDADILVVGSRGSARLRSGLVHGGTGRSILDDATLPVMISH</sequence>
<evidence type="ECO:0000259" key="2">
    <source>
        <dbReference type="Pfam" id="PF00582"/>
    </source>
</evidence>
<dbReference type="InterPro" id="IPR006016">
    <property type="entry name" value="UspA"/>
</dbReference>
<keyword evidence="4" id="KW-1185">Reference proteome</keyword>
<organism evidence="3 4">
    <name type="scientific">Pelagimonas phthalicica</name>
    <dbReference type="NCBI Taxonomy" id="1037362"/>
    <lineage>
        <taxon>Bacteria</taxon>
        <taxon>Pseudomonadati</taxon>
        <taxon>Pseudomonadota</taxon>
        <taxon>Alphaproteobacteria</taxon>
        <taxon>Rhodobacterales</taxon>
        <taxon>Roseobacteraceae</taxon>
        <taxon>Pelagimonas</taxon>
    </lineage>
</organism>
<dbReference type="OrthoDB" id="9804721at2"/>
<name>A0A238J7N6_9RHOB</name>
<dbReference type="Gene3D" id="3.40.50.12370">
    <property type="match status" value="1"/>
</dbReference>
<evidence type="ECO:0000313" key="3">
    <source>
        <dbReference type="EMBL" id="SMX26609.1"/>
    </source>
</evidence>
<accession>A0A238J7N6</accession>
<proteinExistence type="inferred from homology"/>